<dbReference type="InterPro" id="IPR013424">
    <property type="entry name" value="Ice-binding_C"/>
</dbReference>
<protein>
    <recommendedName>
        <fullName evidence="4">PEP-CTERM protein-sorting domain-containing protein</fullName>
    </recommendedName>
</protein>
<accession>A0A1U7CSM9</accession>
<evidence type="ECO:0000313" key="2">
    <source>
        <dbReference type="EMBL" id="APW61942.1"/>
    </source>
</evidence>
<dbReference type="OrthoDB" id="7376190at2"/>
<dbReference type="KEGG" id="pbor:BSF38_03474"/>
<proteinExistence type="predicted"/>
<evidence type="ECO:0008006" key="4">
    <source>
        <dbReference type="Google" id="ProtNLM"/>
    </source>
</evidence>
<reference evidence="3" key="1">
    <citation type="submission" date="2016-12" db="EMBL/GenBank/DDBJ databases">
        <title>Comparative genomics of four Isosphaeraceae planctomycetes: a common pool of plasmids and glycoside hydrolase genes.</title>
        <authorList>
            <person name="Ivanova A."/>
        </authorList>
    </citation>
    <scope>NUCLEOTIDE SEQUENCE [LARGE SCALE GENOMIC DNA]</scope>
    <source>
        <strain evidence="3">PX4</strain>
    </source>
</reference>
<dbReference type="NCBIfam" id="TIGR02595">
    <property type="entry name" value="PEP_CTERM"/>
    <property type="match status" value="1"/>
</dbReference>
<sequence>MRQVTLLAALVLVFVAPSAQAGLDGANMNAVYYYPNLATPYGGAIFSPSSFTVGAGPETSGVIDGITTLSVDFTDTTLTILLSTIATNPTWSGGDFNGPLFTLLSPGTLGITGATIDPGTNLAGFDASRVTITDTQIGINWKGLPYTTGDKVVIDFSFASAPVPEPSSLIAMASGCAALPLLALRRRRRAAA</sequence>
<keyword evidence="3" id="KW-1185">Reference proteome</keyword>
<keyword evidence="1" id="KW-0732">Signal</keyword>
<feature type="signal peptide" evidence="1">
    <location>
        <begin position="1"/>
        <end position="21"/>
    </location>
</feature>
<organism evidence="2 3">
    <name type="scientific">Paludisphaera borealis</name>
    <dbReference type="NCBI Taxonomy" id="1387353"/>
    <lineage>
        <taxon>Bacteria</taxon>
        <taxon>Pseudomonadati</taxon>
        <taxon>Planctomycetota</taxon>
        <taxon>Planctomycetia</taxon>
        <taxon>Isosphaerales</taxon>
        <taxon>Isosphaeraceae</taxon>
        <taxon>Paludisphaera</taxon>
    </lineage>
</organism>
<gene>
    <name evidence="2" type="ORF">BSF38_03474</name>
</gene>
<evidence type="ECO:0000313" key="3">
    <source>
        <dbReference type="Proteomes" id="UP000186309"/>
    </source>
</evidence>
<evidence type="ECO:0000256" key="1">
    <source>
        <dbReference type="SAM" id="SignalP"/>
    </source>
</evidence>
<name>A0A1U7CSM9_9BACT</name>
<dbReference type="EMBL" id="CP019082">
    <property type="protein sequence ID" value="APW61942.1"/>
    <property type="molecule type" value="Genomic_DNA"/>
</dbReference>
<dbReference type="Proteomes" id="UP000186309">
    <property type="component" value="Chromosome"/>
</dbReference>
<feature type="chain" id="PRO_5012843738" description="PEP-CTERM protein-sorting domain-containing protein" evidence="1">
    <location>
        <begin position="22"/>
        <end position="192"/>
    </location>
</feature>
<dbReference type="AlphaFoldDB" id="A0A1U7CSM9"/>
<dbReference type="RefSeq" id="WP_076347675.1">
    <property type="nucleotide sequence ID" value="NZ_CP019082.1"/>
</dbReference>